<keyword evidence="2" id="KW-1185">Reference proteome</keyword>
<organism evidence="1 2">
    <name type="scientific">Amycolatopsis cynarae</name>
    <dbReference type="NCBI Taxonomy" id="2995223"/>
    <lineage>
        <taxon>Bacteria</taxon>
        <taxon>Bacillati</taxon>
        <taxon>Actinomycetota</taxon>
        <taxon>Actinomycetes</taxon>
        <taxon>Pseudonocardiales</taxon>
        <taxon>Pseudonocardiaceae</taxon>
        <taxon>Amycolatopsis</taxon>
    </lineage>
</organism>
<dbReference type="RefSeq" id="WP_268757792.1">
    <property type="nucleotide sequence ID" value="NZ_CP113836.1"/>
</dbReference>
<dbReference type="InterPro" id="IPR030934">
    <property type="entry name" value="Intein_C"/>
</dbReference>
<sequence length="265" mass="28864">MADGSRRPIELVGVGDRVANAEPDSTVVQQHPVTAVHVSDDDKDFDELTVGTSSITTTAHHLIWNAGHHTWTTAAGLAAGDRLQALGDTRVAVTASRQYAGNGRTYNLTVDRVHTFYVFAGDTPVLVHNEICGAKTGAIPMTRKPIFGDYPDIGQTSLYVIVDPVTGKILKFGISNNPAGRYTMDDCTNWARNYGGSYQMNIIRNFDHRDDALTIERYLSERIGGPEDREDWAGSVPNTLPWDQVLNDAITAWQEGKIGPTGPIG</sequence>
<dbReference type="InterPro" id="IPR036844">
    <property type="entry name" value="Hint_dom_sf"/>
</dbReference>
<dbReference type="SUPFAM" id="SSF51294">
    <property type="entry name" value="Hedgehog/intein (Hint) domain"/>
    <property type="match status" value="1"/>
</dbReference>
<proteinExistence type="predicted"/>
<evidence type="ECO:0000313" key="1">
    <source>
        <dbReference type="EMBL" id="WAL67698.1"/>
    </source>
</evidence>
<reference evidence="1" key="1">
    <citation type="submission" date="2022-11" db="EMBL/GenBank/DDBJ databases">
        <authorList>
            <person name="Mo P."/>
        </authorList>
    </citation>
    <scope>NUCLEOTIDE SEQUENCE</scope>
    <source>
        <strain evidence="1">HUAS 11-8</strain>
    </source>
</reference>
<accession>A0ABY7B7Q9</accession>
<name>A0ABY7B7Q9_9PSEU</name>
<dbReference type="Gene3D" id="2.170.16.10">
    <property type="entry name" value="Hedgehog/Intein (Hint) domain"/>
    <property type="match status" value="1"/>
</dbReference>
<dbReference type="Proteomes" id="UP001163203">
    <property type="component" value="Chromosome"/>
</dbReference>
<gene>
    <name evidence="1" type="ORF">ORV05_07945</name>
</gene>
<dbReference type="NCBIfam" id="TIGR01443">
    <property type="entry name" value="intein_Cterm"/>
    <property type="match status" value="1"/>
</dbReference>
<dbReference type="EMBL" id="CP113836">
    <property type="protein sequence ID" value="WAL67698.1"/>
    <property type="molecule type" value="Genomic_DNA"/>
</dbReference>
<evidence type="ECO:0000313" key="2">
    <source>
        <dbReference type="Proteomes" id="UP001163203"/>
    </source>
</evidence>
<protein>
    <submittedName>
        <fullName evidence="1">Polymorphic toxin-type HINT domain-containing protein</fullName>
    </submittedName>
</protein>
<dbReference type="Pfam" id="PF07591">
    <property type="entry name" value="PT-HINT"/>
    <property type="match status" value="1"/>
</dbReference>